<comment type="caution">
    <text evidence="5">The sequence shown here is derived from an EMBL/GenBank/DDBJ whole genome shotgun (WGS) entry which is preliminary data.</text>
</comment>
<feature type="active site" description="Proton acceptor" evidence="4">
    <location>
        <position position="77"/>
    </location>
</feature>
<dbReference type="GO" id="GO:0036218">
    <property type="term" value="F:dTTP diphosphatase activity"/>
    <property type="evidence" value="ECO:0007669"/>
    <property type="project" value="RHEA"/>
</dbReference>
<feature type="site" description="Important for substrate specificity" evidence="4">
    <location>
        <position position="78"/>
    </location>
</feature>
<keyword evidence="4" id="KW-0963">Cytoplasm</keyword>
<dbReference type="NCBIfam" id="TIGR00172">
    <property type="entry name" value="maf"/>
    <property type="match status" value="1"/>
</dbReference>
<comment type="cofactor">
    <cofactor evidence="1 4">
        <name>a divalent metal cation</name>
        <dbReference type="ChEBI" id="CHEBI:60240"/>
    </cofactor>
</comment>
<keyword evidence="3 4" id="KW-0546">Nucleotide metabolism</keyword>
<dbReference type="EMBL" id="VOOS01000001">
    <property type="protein sequence ID" value="TXB67076.1"/>
    <property type="molecule type" value="Genomic_DNA"/>
</dbReference>
<dbReference type="InterPro" id="IPR029001">
    <property type="entry name" value="ITPase-like_fam"/>
</dbReference>
<dbReference type="SUPFAM" id="SSF52972">
    <property type="entry name" value="ITPase-like"/>
    <property type="match status" value="1"/>
</dbReference>
<comment type="catalytic activity">
    <reaction evidence="4">
        <text>dTTP + H2O = dTMP + diphosphate + H(+)</text>
        <dbReference type="Rhea" id="RHEA:28534"/>
        <dbReference type="ChEBI" id="CHEBI:15377"/>
        <dbReference type="ChEBI" id="CHEBI:15378"/>
        <dbReference type="ChEBI" id="CHEBI:33019"/>
        <dbReference type="ChEBI" id="CHEBI:37568"/>
        <dbReference type="ChEBI" id="CHEBI:63528"/>
        <dbReference type="EC" id="3.6.1.9"/>
    </reaction>
</comment>
<sequence>MNPLSHIKKNIILASKSPRRQHLLKDLGVDFEIRTKEVEEVYPPELEREQVALFLSELKATAFTPDLTDNDILITSDTIVCLGDRIIGKPKDRDDAFNMLSDLSGNKHEVITAVTLTSKSKQHSFFVETEVYFKTLSNFEIDYYINKYQPFDKAGSYGIQEWIGYIGIEKIVGSYFNVMGFPVKEVYEALDEF</sequence>
<dbReference type="EC" id="3.6.1.9" evidence="4"/>
<accession>A0A5C6RWX7</accession>
<comment type="subcellular location">
    <subcellularLocation>
        <location evidence="4">Cytoplasm</location>
    </subcellularLocation>
</comment>
<dbReference type="OrthoDB" id="9807767at2"/>
<comment type="function">
    <text evidence="4">Nucleoside triphosphate pyrophosphatase that hydrolyzes dTTP and UTP. May have a dual role in cell division arrest and in preventing the incorporation of modified nucleotides into cellular nucleic acids.</text>
</comment>
<dbReference type="AlphaFoldDB" id="A0A5C6RWX7"/>
<keyword evidence="2 4" id="KW-0378">Hydrolase</keyword>
<dbReference type="GO" id="GO:0005737">
    <property type="term" value="C:cytoplasm"/>
    <property type="evidence" value="ECO:0007669"/>
    <property type="project" value="UniProtKB-SubCell"/>
</dbReference>
<dbReference type="RefSeq" id="WP_147098291.1">
    <property type="nucleotide sequence ID" value="NZ_VOOS01000001.1"/>
</dbReference>
<proteinExistence type="inferred from homology"/>
<evidence type="ECO:0000256" key="3">
    <source>
        <dbReference type="ARBA" id="ARBA00023080"/>
    </source>
</evidence>
<keyword evidence="6" id="KW-1185">Reference proteome</keyword>
<protein>
    <recommendedName>
        <fullName evidence="4">dTTP/UTP pyrophosphatase</fullName>
        <shortName evidence="4">dTTPase/UTPase</shortName>
        <ecNumber evidence="4">3.6.1.9</ecNumber>
    </recommendedName>
    <alternativeName>
        <fullName evidence="4">Nucleoside triphosphate pyrophosphatase</fullName>
    </alternativeName>
    <alternativeName>
        <fullName evidence="4">Nucleotide pyrophosphatase</fullName>
        <shortName evidence="4">Nucleotide PPase</shortName>
    </alternativeName>
</protein>
<evidence type="ECO:0000256" key="1">
    <source>
        <dbReference type="ARBA" id="ARBA00001968"/>
    </source>
</evidence>
<dbReference type="Proteomes" id="UP000321721">
    <property type="component" value="Unassembled WGS sequence"/>
</dbReference>
<dbReference type="PANTHER" id="PTHR43213">
    <property type="entry name" value="BIFUNCTIONAL DTTP/UTP PYROPHOSPHATASE/METHYLTRANSFERASE PROTEIN-RELATED"/>
    <property type="match status" value="1"/>
</dbReference>
<comment type="similarity">
    <text evidence="4">Belongs to the Maf family. YhdE subfamily.</text>
</comment>
<dbReference type="CDD" id="cd00555">
    <property type="entry name" value="Maf"/>
    <property type="match status" value="1"/>
</dbReference>
<evidence type="ECO:0000256" key="4">
    <source>
        <dbReference type="HAMAP-Rule" id="MF_00528"/>
    </source>
</evidence>
<dbReference type="HAMAP" id="MF_00528">
    <property type="entry name" value="Maf"/>
    <property type="match status" value="1"/>
</dbReference>
<dbReference type="GO" id="GO:0009117">
    <property type="term" value="P:nucleotide metabolic process"/>
    <property type="evidence" value="ECO:0007669"/>
    <property type="project" value="UniProtKB-KW"/>
</dbReference>
<dbReference type="Pfam" id="PF02545">
    <property type="entry name" value="Maf"/>
    <property type="match status" value="1"/>
</dbReference>
<dbReference type="InterPro" id="IPR003697">
    <property type="entry name" value="Maf-like"/>
</dbReference>
<evidence type="ECO:0000256" key="2">
    <source>
        <dbReference type="ARBA" id="ARBA00022801"/>
    </source>
</evidence>
<feature type="site" description="Important for substrate specificity" evidence="4">
    <location>
        <position position="160"/>
    </location>
</feature>
<evidence type="ECO:0000313" key="6">
    <source>
        <dbReference type="Proteomes" id="UP000321721"/>
    </source>
</evidence>
<organism evidence="5 6">
    <name type="scientific">Vicingus serpentipes</name>
    <dbReference type="NCBI Taxonomy" id="1926625"/>
    <lineage>
        <taxon>Bacteria</taxon>
        <taxon>Pseudomonadati</taxon>
        <taxon>Bacteroidota</taxon>
        <taxon>Flavobacteriia</taxon>
        <taxon>Flavobacteriales</taxon>
        <taxon>Vicingaceae</taxon>
        <taxon>Vicingus</taxon>
    </lineage>
</organism>
<feature type="site" description="Important for substrate specificity" evidence="4">
    <location>
        <position position="19"/>
    </location>
</feature>
<gene>
    <name evidence="5" type="primary">maf</name>
    <name evidence="5" type="ORF">FRY74_02505</name>
</gene>
<dbReference type="GO" id="GO:0036221">
    <property type="term" value="F:UTP diphosphatase activity"/>
    <property type="evidence" value="ECO:0007669"/>
    <property type="project" value="RHEA"/>
</dbReference>
<evidence type="ECO:0000313" key="5">
    <source>
        <dbReference type="EMBL" id="TXB67076.1"/>
    </source>
</evidence>
<comment type="catalytic activity">
    <reaction evidence="4">
        <text>UTP + H2O = UMP + diphosphate + H(+)</text>
        <dbReference type="Rhea" id="RHEA:29395"/>
        <dbReference type="ChEBI" id="CHEBI:15377"/>
        <dbReference type="ChEBI" id="CHEBI:15378"/>
        <dbReference type="ChEBI" id="CHEBI:33019"/>
        <dbReference type="ChEBI" id="CHEBI:46398"/>
        <dbReference type="ChEBI" id="CHEBI:57865"/>
        <dbReference type="EC" id="3.6.1.9"/>
    </reaction>
</comment>
<reference evidence="5 6" key="1">
    <citation type="submission" date="2019-08" db="EMBL/GenBank/DDBJ databases">
        <title>Genome of Vicingus serpentipes NCIMB 15042.</title>
        <authorList>
            <person name="Bowman J.P."/>
        </authorList>
    </citation>
    <scope>NUCLEOTIDE SEQUENCE [LARGE SCALE GENOMIC DNA]</scope>
    <source>
        <strain evidence="5 6">NCIMB 15042</strain>
    </source>
</reference>
<dbReference type="Gene3D" id="3.90.950.10">
    <property type="match status" value="1"/>
</dbReference>
<dbReference type="PANTHER" id="PTHR43213:SF5">
    <property type="entry name" value="BIFUNCTIONAL DTTP_UTP PYROPHOSPHATASE_METHYLTRANSFERASE PROTEIN-RELATED"/>
    <property type="match status" value="1"/>
</dbReference>
<name>A0A5C6RWX7_9FLAO</name>
<dbReference type="PIRSF" id="PIRSF006305">
    <property type="entry name" value="Maf"/>
    <property type="match status" value="1"/>
</dbReference>
<comment type="caution">
    <text evidence="4">Lacks conserved residue(s) required for the propagation of feature annotation.</text>
</comment>